<dbReference type="Proteomes" id="UP001500827">
    <property type="component" value="Unassembled WGS sequence"/>
</dbReference>
<evidence type="ECO:0008006" key="4">
    <source>
        <dbReference type="Google" id="ProtNLM"/>
    </source>
</evidence>
<dbReference type="RefSeq" id="WP_344698361.1">
    <property type="nucleotide sequence ID" value="NZ_BAABBM010000001.1"/>
</dbReference>
<name>A0ABP7KZP5_9SPHN</name>
<evidence type="ECO:0000313" key="3">
    <source>
        <dbReference type="Proteomes" id="UP001500827"/>
    </source>
</evidence>
<keyword evidence="1" id="KW-0732">Signal</keyword>
<protein>
    <recommendedName>
        <fullName evidence="4">DUF3617 family protein</fullName>
    </recommendedName>
</protein>
<feature type="signal peptide" evidence="1">
    <location>
        <begin position="1"/>
        <end position="15"/>
    </location>
</feature>
<accession>A0ABP7KZP5</accession>
<sequence length="137" mass="14308">MAIAKLLGVAGAAIAGTLALTAAQRPSALFQAAPGLWEVSGVPGARGPLKQCLTDIAPLARFEHRNRSCSARVISDNASSTVVEYSCGAAGFGRSRIESITPRSLRIETQGIAQSLPFNYVIQARRVGDCSATASRH</sequence>
<dbReference type="Pfam" id="PF12276">
    <property type="entry name" value="DUF3617"/>
    <property type="match status" value="1"/>
</dbReference>
<gene>
    <name evidence="2" type="ORF">GCM10022276_07600</name>
</gene>
<feature type="chain" id="PRO_5046929715" description="DUF3617 family protein" evidence="1">
    <location>
        <begin position="16"/>
        <end position="137"/>
    </location>
</feature>
<evidence type="ECO:0000256" key="1">
    <source>
        <dbReference type="SAM" id="SignalP"/>
    </source>
</evidence>
<organism evidence="2 3">
    <name type="scientific">Sphingomonas limnosediminicola</name>
    <dbReference type="NCBI Taxonomy" id="940133"/>
    <lineage>
        <taxon>Bacteria</taxon>
        <taxon>Pseudomonadati</taxon>
        <taxon>Pseudomonadota</taxon>
        <taxon>Alphaproteobacteria</taxon>
        <taxon>Sphingomonadales</taxon>
        <taxon>Sphingomonadaceae</taxon>
        <taxon>Sphingomonas</taxon>
    </lineage>
</organism>
<evidence type="ECO:0000313" key="2">
    <source>
        <dbReference type="EMBL" id="GAA3890972.1"/>
    </source>
</evidence>
<dbReference type="EMBL" id="BAABBM010000001">
    <property type="protein sequence ID" value="GAA3890972.1"/>
    <property type="molecule type" value="Genomic_DNA"/>
</dbReference>
<proteinExistence type="predicted"/>
<reference evidence="3" key="1">
    <citation type="journal article" date="2019" name="Int. J. Syst. Evol. Microbiol.">
        <title>The Global Catalogue of Microorganisms (GCM) 10K type strain sequencing project: providing services to taxonomists for standard genome sequencing and annotation.</title>
        <authorList>
            <consortium name="The Broad Institute Genomics Platform"/>
            <consortium name="The Broad Institute Genome Sequencing Center for Infectious Disease"/>
            <person name="Wu L."/>
            <person name="Ma J."/>
        </authorList>
    </citation>
    <scope>NUCLEOTIDE SEQUENCE [LARGE SCALE GENOMIC DNA]</scope>
    <source>
        <strain evidence="3">JCM 17543</strain>
    </source>
</reference>
<comment type="caution">
    <text evidence="2">The sequence shown here is derived from an EMBL/GenBank/DDBJ whole genome shotgun (WGS) entry which is preliminary data.</text>
</comment>
<dbReference type="InterPro" id="IPR022061">
    <property type="entry name" value="DUF3617"/>
</dbReference>
<keyword evidence="3" id="KW-1185">Reference proteome</keyword>